<feature type="transmembrane region" description="Helical" evidence="2">
    <location>
        <begin position="203"/>
        <end position="226"/>
    </location>
</feature>
<keyword evidence="4" id="KW-1185">Reference proteome</keyword>
<evidence type="ECO:0000256" key="1">
    <source>
        <dbReference type="SAM" id="MobiDB-lite"/>
    </source>
</evidence>
<feature type="transmembrane region" description="Helical" evidence="2">
    <location>
        <begin position="238"/>
        <end position="263"/>
    </location>
</feature>
<dbReference type="Proteomes" id="UP001530315">
    <property type="component" value="Unassembled WGS sequence"/>
</dbReference>
<feature type="region of interest" description="Disordered" evidence="1">
    <location>
        <begin position="1"/>
        <end position="66"/>
    </location>
</feature>
<evidence type="ECO:0000313" key="4">
    <source>
        <dbReference type="Proteomes" id="UP001530315"/>
    </source>
</evidence>
<keyword evidence="2" id="KW-0812">Transmembrane</keyword>
<dbReference type="EMBL" id="JALLAZ020001423">
    <property type="protein sequence ID" value="KAL3775250.1"/>
    <property type="molecule type" value="Genomic_DNA"/>
</dbReference>
<evidence type="ECO:0000313" key="3">
    <source>
        <dbReference type="EMBL" id="KAL3775250.1"/>
    </source>
</evidence>
<gene>
    <name evidence="3" type="ORF">ACHAW5_003678</name>
</gene>
<protein>
    <submittedName>
        <fullName evidence="3">Uncharacterized protein</fullName>
    </submittedName>
</protein>
<keyword evidence="2" id="KW-1133">Transmembrane helix</keyword>
<proteinExistence type="predicted"/>
<comment type="caution">
    <text evidence="3">The sequence shown here is derived from an EMBL/GenBank/DDBJ whole genome shotgun (WGS) entry which is preliminary data.</text>
</comment>
<keyword evidence="2" id="KW-0472">Membrane</keyword>
<feature type="transmembrane region" description="Helical" evidence="2">
    <location>
        <begin position="80"/>
        <end position="104"/>
    </location>
</feature>
<feature type="transmembrane region" description="Helical" evidence="2">
    <location>
        <begin position="124"/>
        <end position="150"/>
    </location>
</feature>
<name>A0ABD3NH79_9STRA</name>
<accession>A0ABD3NH79</accession>
<organism evidence="3 4">
    <name type="scientific">Stephanodiscus triporus</name>
    <dbReference type="NCBI Taxonomy" id="2934178"/>
    <lineage>
        <taxon>Eukaryota</taxon>
        <taxon>Sar</taxon>
        <taxon>Stramenopiles</taxon>
        <taxon>Ochrophyta</taxon>
        <taxon>Bacillariophyta</taxon>
        <taxon>Coscinodiscophyceae</taxon>
        <taxon>Thalassiosirophycidae</taxon>
        <taxon>Stephanodiscales</taxon>
        <taxon>Stephanodiscaceae</taxon>
        <taxon>Stephanodiscus</taxon>
    </lineage>
</organism>
<evidence type="ECO:0000256" key="2">
    <source>
        <dbReference type="SAM" id="Phobius"/>
    </source>
</evidence>
<dbReference type="AlphaFoldDB" id="A0ABD3NH79"/>
<reference evidence="3 4" key="1">
    <citation type="submission" date="2024-10" db="EMBL/GenBank/DDBJ databases">
        <title>Updated reference genomes for cyclostephanoid diatoms.</title>
        <authorList>
            <person name="Roberts W.R."/>
            <person name="Alverson A.J."/>
        </authorList>
    </citation>
    <scope>NUCLEOTIDE SEQUENCE [LARGE SCALE GENOMIC DNA]</scope>
    <source>
        <strain evidence="3 4">AJA276-08</strain>
    </source>
</reference>
<sequence length="357" mass="39211">MLELSTTGKDRSSEEESALFQFTSGEPHLRRPVSPGVTSPAGIVPPAQRPEAEGDSRSRVTAGDDPPKWMSLEDDIDWSILSNAFFVAGGLIYVIGTTWDYAMYSAAANPEYLDVHSVLKIQEYVIYQGVWIMGPLVYFLNSVIDVKWAMIVRERDSRRKHLEKLLIEMPDTPRRRGRIKAALMRPKILLSRMRKHIGHRRQLGAATTFGMGALLGLIAAVCSLLATDTSLGQGGDDYLSNWAATLESASVHVYLVSAIFALWRNPSANGSPMVGSAVAGVPWYSNVESLETLGDVFFGAASFIDVVLQDVSADDGILWLPIISSVLWTVDALLYLRGDFASLYKDIHLIDFGEGSL</sequence>